<dbReference type="InterPro" id="IPR036397">
    <property type="entry name" value="RNaseH_sf"/>
</dbReference>
<dbReference type="EMBL" id="SNVJ01000005">
    <property type="protein sequence ID" value="MXP63374.1"/>
    <property type="molecule type" value="Genomic_DNA"/>
</dbReference>
<dbReference type="AlphaFoldDB" id="A0A845BBA6"/>
<sequence>MIVFVDFEASSLGKRGFPVEVGWAAEDGTEEGHLIRPAPDWEEWNLEAEAVHGLSLERLRRDGTAHEVVARRMVEVLSGHDLYASAPSWDGQWLSRLLRAAGLPRHALRLRDTEEAQRQAVTAALGGAGEAQAEEVLAAARRAVEASGAPVHRALDDARRELKLWREVRRQAAEAAASPRP</sequence>
<gene>
    <name evidence="1" type="ORF">E0493_08415</name>
</gene>
<proteinExistence type="predicted"/>
<protein>
    <submittedName>
        <fullName evidence="1">Transcriptional regulator</fullName>
    </submittedName>
</protein>
<dbReference type="GO" id="GO:0003676">
    <property type="term" value="F:nucleic acid binding"/>
    <property type="evidence" value="ECO:0007669"/>
    <property type="project" value="InterPro"/>
</dbReference>
<dbReference type="InterPro" id="IPR012337">
    <property type="entry name" value="RNaseH-like_sf"/>
</dbReference>
<comment type="caution">
    <text evidence="1">The sequence shown here is derived from an EMBL/GenBank/DDBJ whole genome shotgun (WGS) entry which is preliminary data.</text>
</comment>
<evidence type="ECO:0000313" key="1">
    <source>
        <dbReference type="EMBL" id="MXP63374.1"/>
    </source>
</evidence>
<keyword evidence="2" id="KW-1185">Reference proteome</keyword>
<accession>A0A845BBA6</accession>
<organism evidence="1 2">
    <name type="scientific">Teichococcus coralli</name>
    <dbReference type="NCBI Taxonomy" id="2545983"/>
    <lineage>
        <taxon>Bacteria</taxon>
        <taxon>Pseudomonadati</taxon>
        <taxon>Pseudomonadota</taxon>
        <taxon>Alphaproteobacteria</taxon>
        <taxon>Acetobacterales</taxon>
        <taxon>Roseomonadaceae</taxon>
        <taxon>Roseomonas</taxon>
    </lineage>
</organism>
<dbReference type="Gene3D" id="3.30.420.10">
    <property type="entry name" value="Ribonuclease H-like superfamily/Ribonuclease H"/>
    <property type="match status" value="1"/>
</dbReference>
<dbReference type="RefSeq" id="WP_160936483.1">
    <property type="nucleotide sequence ID" value="NZ_SNVJ01000005.1"/>
</dbReference>
<evidence type="ECO:0000313" key="2">
    <source>
        <dbReference type="Proteomes" id="UP000460715"/>
    </source>
</evidence>
<reference evidence="1 2" key="1">
    <citation type="submission" date="2019-03" db="EMBL/GenBank/DDBJ databases">
        <title>Roseomonas sp. a novel Roseomonas species isolated from Sea whip Gorgonian.</title>
        <authorList>
            <person name="Li F."/>
            <person name="Pan X."/>
            <person name="Huang S."/>
            <person name="Li Z."/>
            <person name="Meng B."/>
        </authorList>
    </citation>
    <scope>NUCLEOTIDE SEQUENCE [LARGE SCALE GENOMIC DNA]</scope>
    <source>
        <strain evidence="1 2">M0104</strain>
    </source>
</reference>
<dbReference type="Proteomes" id="UP000460715">
    <property type="component" value="Unassembled WGS sequence"/>
</dbReference>
<dbReference type="SUPFAM" id="SSF53098">
    <property type="entry name" value="Ribonuclease H-like"/>
    <property type="match status" value="1"/>
</dbReference>
<dbReference type="OrthoDB" id="5705783at2"/>
<name>A0A845BBA6_9PROT</name>